<name>A0A081MZB7_9GAMM</name>
<organism evidence="2 3">
    <name type="scientific">Endozoicomonas numazuensis</name>
    <dbReference type="NCBI Taxonomy" id="1137799"/>
    <lineage>
        <taxon>Bacteria</taxon>
        <taxon>Pseudomonadati</taxon>
        <taxon>Pseudomonadota</taxon>
        <taxon>Gammaproteobacteria</taxon>
        <taxon>Oceanospirillales</taxon>
        <taxon>Endozoicomonadaceae</taxon>
        <taxon>Endozoicomonas</taxon>
    </lineage>
</organism>
<dbReference type="InterPro" id="IPR024442">
    <property type="entry name" value="Transposase_Zn_ribbon"/>
</dbReference>
<proteinExistence type="predicted"/>
<protein>
    <recommendedName>
        <fullName evidence="1">Transposase zinc-ribbon domain-containing protein</fullName>
    </recommendedName>
</protein>
<dbReference type="Proteomes" id="UP000028073">
    <property type="component" value="Unassembled WGS sequence"/>
</dbReference>
<reference evidence="2 3" key="1">
    <citation type="submission" date="2014-06" db="EMBL/GenBank/DDBJ databases">
        <title>Whole Genome Sequences of Three Symbiotic Endozoicomonas Bacteria.</title>
        <authorList>
            <person name="Neave M.J."/>
            <person name="Apprill A."/>
            <person name="Voolstra C.R."/>
        </authorList>
    </citation>
    <scope>NUCLEOTIDE SEQUENCE [LARGE SCALE GENOMIC DNA]</scope>
    <source>
        <strain evidence="2 3">DSM 25634</strain>
    </source>
</reference>
<dbReference type="eggNOG" id="COG3677">
    <property type="taxonomic scope" value="Bacteria"/>
</dbReference>
<sequence length="146" mass="16755">MQSQQFQEVLNAISLLTNQQKNILLNALSDRHSPSDIAVSIEEGFIKAPICPHCGSEDLQRWGIRNQRQRFRCKDCHKTLNSFSKTPLARLRHPEKWSSYLEGMTHSLTRFVRLPSSAKYRLELHSAGVIAFCKPLSMIRHQSLVV</sequence>
<dbReference type="Pfam" id="PF12760">
    <property type="entry name" value="Zn_ribbon_IS1595"/>
    <property type="match status" value="1"/>
</dbReference>
<accession>A0A081MZB7</accession>
<comment type="caution">
    <text evidence="2">The sequence shown here is derived from an EMBL/GenBank/DDBJ whole genome shotgun (WGS) entry which is preliminary data.</text>
</comment>
<evidence type="ECO:0000313" key="2">
    <source>
        <dbReference type="EMBL" id="KEQ11540.1"/>
    </source>
</evidence>
<keyword evidence="3" id="KW-1185">Reference proteome</keyword>
<evidence type="ECO:0000313" key="3">
    <source>
        <dbReference type="Proteomes" id="UP000028073"/>
    </source>
</evidence>
<dbReference type="AlphaFoldDB" id="A0A081MZB7"/>
<feature type="domain" description="Transposase zinc-ribbon" evidence="1">
    <location>
        <begin position="48"/>
        <end position="79"/>
    </location>
</feature>
<gene>
    <name evidence="2" type="ORF">GZ78_28800</name>
</gene>
<dbReference type="EMBL" id="JOKH01000014">
    <property type="protein sequence ID" value="KEQ11540.1"/>
    <property type="molecule type" value="Genomic_DNA"/>
</dbReference>
<evidence type="ECO:0000259" key="1">
    <source>
        <dbReference type="Pfam" id="PF12760"/>
    </source>
</evidence>